<dbReference type="GO" id="GO:0005524">
    <property type="term" value="F:ATP binding"/>
    <property type="evidence" value="ECO:0007669"/>
    <property type="project" value="UniProtKB-KW"/>
</dbReference>
<evidence type="ECO:0000256" key="3">
    <source>
        <dbReference type="ARBA" id="ARBA00022840"/>
    </source>
</evidence>
<dbReference type="FunFam" id="3.30.420.40:FF:000071">
    <property type="entry name" value="Molecular chaperone DnaK"/>
    <property type="match status" value="1"/>
</dbReference>
<dbReference type="InterPro" id="IPR013126">
    <property type="entry name" value="Hsp_70_fam"/>
</dbReference>
<dbReference type="EMBL" id="PDET01000004">
    <property type="protein sequence ID" value="PRD16088.1"/>
    <property type="molecule type" value="Genomic_DNA"/>
</dbReference>
<reference evidence="6 7" key="1">
    <citation type="submission" date="2017-10" db="EMBL/GenBank/DDBJ databases">
        <title>Draft genome of two endophytic bacteria isolated from 'guarana' Paullinia cupana (Mart.) Ducke.</title>
        <authorList>
            <person name="Siqueira K.A."/>
            <person name="Liotti R.G."/>
            <person name="Mendes T.A."/>
            <person name="Soares M.A."/>
        </authorList>
    </citation>
    <scope>NUCLEOTIDE SEQUENCE [LARGE SCALE GENOMIC DNA]</scope>
    <source>
        <strain evidence="6 7">342</strain>
    </source>
</reference>
<dbReference type="Gene3D" id="2.60.34.10">
    <property type="entry name" value="Substrate Binding Domain Of DNAk, Chain A, domain 1"/>
    <property type="match status" value="1"/>
</dbReference>
<dbReference type="InterPro" id="IPR018181">
    <property type="entry name" value="Heat_shock_70_CS"/>
</dbReference>
<dbReference type="Pfam" id="PF00012">
    <property type="entry name" value="HSP70"/>
    <property type="match status" value="1"/>
</dbReference>
<dbReference type="Gene3D" id="3.30.420.40">
    <property type="match status" value="2"/>
</dbReference>
<evidence type="ECO:0000256" key="2">
    <source>
        <dbReference type="ARBA" id="ARBA00022741"/>
    </source>
</evidence>
<keyword evidence="7" id="KW-1185">Reference proteome</keyword>
<dbReference type="RefSeq" id="WP_105592221.1">
    <property type="nucleotide sequence ID" value="NZ_PDET01000004.1"/>
</dbReference>
<dbReference type="Gene3D" id="3.90.640.10">
    <property type="entry name" value="Actin, Chain A, domain 4"/>
    <property type="match status" value="1"/>
</dbReference>
<dbReference type="Proteomes" id="UP000239181">
    <property type="component" value="Unassembled WGS sequence"/>
</dbReference>
<evidence type="ECO:0000256" key="4">
    <source>
        <dbReference type="ARBA" id="ARBA00023186"/>
    </source>
</evidence>
<dbReference type="OrthoDB" id="9766019at2"/>
<dbReference type="SUPFAM" id="SSF53067">
    <property type="entry name" value="Actin-like ATPase domain"/>
    <property type="match status" value="2"/>
</dbReference>
<dbReference type="SUPFAM" id="SSF100920">
    <property type="entry name" value="Heat shock protein 70kD (HSP70), peptide-binding domain"/>
    <property type="match status" value="1"/>
</dbReference>
<dbReference type="GO" id="GO:0140662">
    <property type="term" value="F:ATP-dependent protein folding chaperone"/>
    <property type="evidence" value="ECO:0007669"/>
    <property type="project" value="InterPro"/>
</dbReference>
<evidence type="ECO:0000313" key="7">
    <source>
        <dbReference type="Proteomes" id="UP000239181"/>
    </source>
</evidence>
<evidence type="ECO:0000256" key="1">
    <source>
        <dbReference type="ARBA" id="ARBA00007381"/>
    </source>
</evidence>
<accession>A0A2S9IE86</accession>
<dbReference type="PROSITE" id="PS01036">
    <property type="entry name" value="HSP70_3"/>
    <property type="match status" value="1"/>
</dbReference>
<sequence>MTTDLVIGIDLGTSNSLLCLWRNGRSELVPNRFGDFLTPSVVGVDDAGNMLVGQPAKARLQSHPHLTAASFKRHMGSETTVKLGAQSFRAEELSAILLRQLKEDAENALGQPVSCAVITVPAYFNDVQRRAVKTAGELAGLEVKRLLNEPTAASLAFGLLNNQQQKYLTFDLGGGTFDVSIIDMFDGVVEVRSSSGDVFLGGDDFNAAILRWMQQQFPELNQAEGALYASLTQLAERLKCDLTQSSPATAELEWQDKRWQWELSEAKFAEICSELIARLQRPVSQALQDARFTLDQLDHVLLVGGATRMPLIRQTVARLFGRFPRHDLHPDQAVALGAGVQAGMVMEDSAVEDVILTDVMPYSLGVATMREQHGRQEAGFFLPLIERNTFLPVSMEKTLCTAVDNQTLVEVEIYQGEGRRVKDNIQLGDIKLEVPARKAGEVSIDVRFTYTLDGILEVECRTSASDTISRLVIENVPGQMSAEEIQQSLQRLASLKQHPRDRPENRRVLTRCNELYRFLLGEERQQIDAALSAFEQLLETQDVRQIADFRQHLEQMLSRYDNWTQ</sequence>
<dbReference type="PRINTS" id="PR00301">
    <property type="entry name" value="HEATSHOCK70"/>
</dbReference>
<dbReference type="InterPro" id="IPR043129">
    <property type="entry name" value="ATPase_NBD"/>
</dbReference>
<dbReference type="PANTHER" id="PTHR19375">
    <property type="entry name" value="HEAT SHOCK PROTEIN 70KDA"/>
    <property type="match status" value="1"/>
</dbReference>
<dbReference type="AlphaFoldDB" id="A0A2S9IE86"/>
<dbReference type="PROSITE" id="PS00297">
    <property type="entry name" value="HSP70_1"/>
    <property type="match status" value="1"/>
</dbReference>
<gene>
    <name evidence="6" type="ORF">CQW29_08125</name>
</gene>
<evidence type="ECO:0000313" key="6">
    <source>
        <dbReference type="EMBL" id="PRD16088.1"/>
    </source>
</evidence>
<keyword evidence="3 5" id="KW-0067">ATP-binding</keyword>
<keyword evidence="4" id="KW-0143">Chaperone</keyword>
<comment type="caution">
    <text evidence="6">The sequence shown here is derived from an EMBL/GenBank/DDBJ whole genome shotgun (WGS) entry which is preliminary data.</text>
</comment>
<dbReference type="InterPro" id="IPR029047">
    <property type="entry name" value="HSP70_peptide-bd_sf"/>
</dbReference>
<protein>
    <submittedName>
        <fullName evidence="6">Molecular chaperone HscC</fullName>
    </submittedName>
</protein>
<comment type="similarity">
    <text evidence="1 5">Belongs to the heat shock protein 70 family.</text>
</comment>
<organism evidence="6 7">
    <name type="scientific">Pantoea coffeiphila</name>
    <dbReference type="NCBI Taxonomy" id="1465635"/>
    <lineage>
        <taxon>Bacteria</taxon>
        <taxon>Pseudomonadati</taxon>
        <taxon>Pseudomonadota</taxon>
        <taxon>Gammaproteobacteria</taxon>
        <taxon>Enterobacterales</taxon>
        <taxon>Erwiniaceae</taxon>
        <taxon>Pantoea</taxon>
    </lineage>
</organism>
<name>A0A2S9IE86_9GAMM</name>
<evidence type="ECO:0000256" key="5">
    <source>
        <dbReference type="RuleBase" id="RU003322"/>
    </source>
</evidence>
<keyword evidence="2 5" id="KW-0547">Nucleotide-binding</keyword>
<proteinExistence type="inferred from homology"/>